<name>A0A7I4BAM3_PHYPA</name>
<dbReference type="EMBL" id="ABEU02000016">
    <property type="status" value="NOT_ANNOTATED_CDS"/>
    <property type="molecule type" value="Genomic_DNA"/>
</dbReference>
<evidence type="ECO:0000256" key="3">
    <source>
        <dbReference type="ARBA" id="ARBA00023015"/>
    </source>
</evidence>
<dbReference type="InterPro" id="IPR019542">
    <property type="entry name" value="Enhancer_polycomb-like_N"/>
</dbReference>
<evidence type="ECO:0000259" key="9">
    <source>
        <dbReference type="Pfam" id="PF10513"/>
    </source>
</evidence>
<keyword evidence="11" id="KW-1185">Reference proteome</keyword>
<reference evidence="10 11" key="1">
    <citation type="journal article" date="2008" name="Science">
        <title>The Physcomitrella genome reveals evolutionary insights into the conquest of land by plants.</title>
        <authorList>
            <person name="Rensing S."/>
            <person name="Lang D."/>
            <person name="Zimmer A."/>
            <person name="Terry A."/>
            <person name="Salamov A."/>
            <person name="Shapiro H."/>
            <person name="Nishiyama T."/>
            <person name="Perroud P.-F."/>
            <person name="Lindquist E."/>
            <person name="Kamisugi Y."/>
            <person name="Tanahashi T."/>
            <person name="Sakakibara K."/>
            <person name="Fujita T."/>
            <person name="Oishi K."/>
            <person name="Shin-I T."/>
            <person name="Kuroki Y."/>
            <person name="Toyoda A."/>
            <person name="Suzuki Y."/>
            <person name="Hashimoto A."/>
            <person name="Yamaguchi K."/>
            <person name="Sugano A."/>
            <person name="Kohara Y."/>
            <person name="Fujiyama A."/>
            <person name="Anterola A."/>
            <person name="Aoki S."/>
            <person name="Ashton N."/>
            <person name="Barbazuk W.B."/>
            <person name="Barker E."/>
            <person name="Bennetzen J."/>
            <person name="Bezanilla M."/>
            <person name="Blankenship R."/>
            <person name="Cho S.H."/>
            <person name="Dutcher S."/>
            <person name="Estelle M."/>
            <person name="Fawcett J.A."/>
            <person name="Gundlach H."/>
            <person name="Hanada K."/>
            <person name="Heyl A."/>
            <person name="Hicks K.A."/>
            <person name="Hugh J."/>
            <person name="Lohr M."/>
            <person name="Mayer K."/>
            <person name="Melkozernov A."/>
            <person name="Murata T."/>
            <person name="Nelson D."/>
            <person name="Pils B."/>
            <person name="Prigge M."/>
            <person name="Reiss B."/>
            <person name="Renner T."/>
            <person name="Rombauts S."/>
            <person name="Rushton P."/>
            <person name="Sanderfoot A."/>
            <person name="Schween G."/>
            <person name="Shiu S.-H."/>
            <person name="Stueber K."/>
            <person name="Theodoulou F.L."/>
            <person name="Tu H."/>
            <person name="Van de Peer Y."/>
            <person name="Verrier P.J."/>
            <person name="Waters E."/>
            <person name="Wood A."/>
            <person name="Yang L."/>
            <person name="Cove D."/>
            <person name="Cuming A."/>
            <person name="Hasebe M."/>
            <person name="Lucas S."/>
            <person name="Mishler D.B."/>
            <person name="Reski R."/>
            <person name="Grigoriev I."/>
            <person name="Quatrano R.S."/>
            <person name="Boore J.L."/>
        </authorList>
    </citation>
    <scope>NUCLEOTIDE SEQUENCE [LARGE SCALE GENOMIC DNA]</scope>
    <source>
        <strain evidence="10 11">cv. Gransden 2004</strain>
    </source>
</reference>
<dbReference type="PANTHER" id="PTHR14898">
    <property type="entry name" value="ENHANCER OF POLYCOMB"/>
    <property type="match status" value="1"/>
</dbReference>
<keyword evidence="7" id="KW-0175">Coiled coil</keyword>
<proteinExistence type="inferred from homology"/>
<evidence type="ECO:0000256" key="5">
    <source>
        <dbReference type="ARBA" id="ARBA00023242"/>
    </source>
</evidence>
<evidence type="ECO:0000256" key="4">
    <source>
        <dbReference type="ARBA" id="ARBA00023163"/>
    </source>
</evidence>
<evidence type="ECO:0000256" key="2">
    <source>
        <dbReference type="ARBA" id="ARBA00008035"/>
    </source>
</evidence>
<reference evidence="10" key="3">
    <citation type="submission" date="2020-12" db="UniProtKB">
        <authorList>
            <consortium name="EnsemblPlants"/>
        </authorList>
    </citation>
    <scope>IDENTIFICATION</scope>
</reference>
<dbReference type="GO" id="GO:0035267">
    <property type="term" value="C:NuA4 histone acetyltransferase complex"/>
    <property type="evidence" value="ECO:0007669"/>
    <property type="project" value="InterPro"/>
</dbReference>
<evidence type="ECO:0000313" key="10">
    <source>
        <dbReference type="EnsemblPlants" id="Pp3c16_8390V3.4"/>
    </source>
</evidence>
<comment type="subcellular location">
    <subcellularLocation>
        <location evidence="1 6">Nucleus</location>
    </subcellularLocation>
</comment>
<dbReference type="GO" id="GO:0005634">
    <property type="term" value="C:nucleus"/>
    <property type="evidence" value="ECO:0007669"/>
    <property type="project" value="UniProtKB-SubCell"/>
</dbReference>
<dbReference type="GO" id="GO:0032777">
    <property type="term" value="C:piccolo histone acetyltransferase complex"/>
    <property type="evidence" value="ECO:0000318"/>
    <property type="project" value="GO_Central"/>
</dbReference>
<gene>
    <name evidence="10" type="primary">LOC112293218</name>
</gene>
<dbReference type="EnsemblPlants" id="Pp3c16_8390V3.2">
    <property type="protein sequence ID" value="Pp3c16_8390V3.2"/>
    <property type="gene ID" value="Pp3c16_8390"/>
</dbReference>
<dbReference type="Pfam" id="PF10513">
    <property type="entry name" value="EPL1"/>
    <property type="match status" value="1"/>
</dbReference>
<sequence>MKRLSFRPRPLDINKKLSIVTSRQELDGDEFVRGANSSSSPAVKDAEAAEANQVLTSPAKKAAVGSEIPTPRFMVVNSYEKDYTRTFVQPQSYIRARPARNENAQYCEYDLDDDDEHWLDNFNAECNVISDEKLETMLYKLEIADHHRRPQRDKDRPGSVGPVHGVPVPVVLSKEDANEVLEGLSNWHSVIGAVFEHWKRKRECLQKPILRRLQPAPAVNDPSPFNVFRPREKIHRPHTRRMQRRENDKQSYEKLRQVRHHLEQTREILRLIQEREKKKRELVQVEANIQRIALQLKVAPFVQHDAGRMEEDGSPLSNRIGGVEDAHRVLFRADYLIGRGRAIPNHHGTAIGEEREVRIPRRRPRFPPARSRWKGGVKALEHLEPTLLFTKPLSFGKLESAGIMFTDENSRPVPFPFPGRIGRGGRLVFDRWNPFNQLPAGIHNHHPMSKPVTTTMDKFRPVWPSRQV</sequence>
<comment type="similarity">
    <text evidence="2 6">Belongs to the enhancer of polycomb family.</text>
</comment>
<feature type="domain" description="Enhancer of polycomb-like N-terminal" evidence="9">
    <location>
        <begin position="11"/>
        <end position="142"/>
    </location>
</feature>
<evidence type="ECO:0000256" key="7">
    <source>
        <dbReference type="SAM" id="Coils"/>
    </source>
</evidence>
<evidence type="ECO:0000256" key="8">
    <source>
        <dbReference type="SAM" id="MobiDB-lite"/>
    </source>
</evidence>
<evidence type="ECO:0000256" key="6">
    <source>
        <dbReference type="RuleBase" id="RU361124"/>
    </source>
</evidence>
<reference evidence="10 11" key="2">
    <citation type="journal article" date="2018" name="Plant J.">
        <title>The Physcomitrella patens chromosome-scale assembly reveals moss genome structure and evolution.</title>
        <authorList>
            <person name="Lang D."/>
            <person name="Ullrich K.K."/>
            <person name="Murat F."/>
            <person name="Fuchs J."/>
            <person name="Jenkins J."/>
            <person name="Haas F.B."/>
            <person name="Piednoel M."/>
            <person name="Gundlach H."/>
            <person name="Van Bel M."/>
            <person name="Meyberg R."/>
            <person name="Vives C."/>
            <person name="Morata J."/>
            <person name="Symeonidi A."/>
            <person name="Hiss M."/>
            <person name="Muchero W."/>
            <person name="Kamisugi Y."/>
            <person name="Saleh O."/>
            <person name="Blanc G."/>
            <person name="Decker E.L."/>
            <person name="van Gessel N."/>
            <person name="Grimwood J."/>
            <person name="Hayes R.D."/>
            <person name="Graham S.W."/>
            <person name="Gunter L.E."/>
            <person name="McDaniel S.F."/>
            <person name="Hoernstein S.N.W."/>
            <person name="Larsson A."/>
            <person name="Li F.W."/>
            <person name="Perroud P.F."/>
            <person name="Phillips J."/>
            <person name="Ranjan P."/>
            <person name="Rokshar D.S."/>
            <person name="Rothfels C.J."/>
            <person name="Schneider L."/>
            <person name="Shu S."/>
            <person name="Stevenson D.W."/>
            <person name="Thummler F."/>
            <person name="Tillich M."/>
            <person name="Villarreal Aguilar J.C."/>
            <person name="Widiez T."/>
            <person name="Wong G.K."/>
            <person name="Wymore A."/>
            <person name="Zhang Y."/>
            <person name="Zimmer A.D."/>
            <person name="Quatrano R.S."/>
            <person name="Mayer K.F.X."/>
            <person name="Goodstein D."/>
            <person name="Casacuberta J.M."/>
            <person name="Vandepoele K."/>
            <person name="Reski R."/>
            <person name="Cuming A.C."/>
            <person name="Tuskan G.A."/>
            <person name="Maumus F."/>
            <person name="Salse J."/>
            <person name="Schmutz J."/>
            <person name="Rensing S.A."/>
        </authorList>
    </citation>
    <scope>NUCLEOTIDE SEQUENCE [LARGE SCALE GENOMIC DNA]</scope>
    <source>
        <strain evidence="10 11">cv. Gransden 2004</strain>
    </source>
</reference>
<keyword evidence="4 6" id="KW-0804">Transcription</keyword>
<dbReference type="EnsemblPlants" id="Pp3c16_8390V3.4">
    <property type="protein sequence ID" value="Pp3c16_8390V3.4"/>
    <property type="gene ID" value="Pp3c16_8390"/>
</dbReference>
<evidence type="ECO:0000256" key="1">
    <source>
        <dbReference type="ARBA" id="ARBA00004123"/>
    </source>
</evidence>
<keyword evidence="5 6" id="KW-0539">Nucleus</keyword>
<dbReference type="InterPro" id="IPR024943">
    <property type="entry name" value="Enhancer_polycomb"/>
</dbReference>
<dbReference type="Gramene" id="Pp3c16_8390V3.2">
    <property type="protein sequence ID" value="Pp3c16_8390V3.2"/>
    <property type="gene ID" value="Pp3c16_8390"/>
</dbReference>
<accession>A0A7I4BAM3</accession>
<keyword evidence="3 6" id="KW-0805">Transcription regulation</keyword>
<dbReference type="AlphaFoldDB" id="A0A7I4BAM3"/>
<organism evidence="10 11">
    <name type="scientific">Physcomitrium patens</name>
    <name type="common">Spreading-leaved earth moss</name>
    <name type="synonym">Physcomitrella patens</name>
    <dbReference type="NCBI Taxonomy" id="3218"/>
    <lineage>
        <taxon>Eukaryota</taxon>
        <taxon>Viridiplantae</taxon>
        <taxon>Streptophyta</taxon>
        <taxon>Embryophyta</taxon>
        <taxon>Bryophyta</taxon>
        <taxon>Bryophytina</taxon>
        <taxon>Bryopsida</taxon>
        <taxon>Funariidae</taxon>
        <taxon>Funariales</taxon>
        <taxon>Funariaceae</taxon>
        <taxon>Physcomitrium</taxon>
    </lineage>
</organism>
<protein>
    <recommendedName>
        <fullName evidence="6">Enhancer of polycomb-like protein</fullName>
    </recommendedName>
</protein>
<dbReference type="Proteomes" id="UP000006727">
    <property type="component" value="Chromosome 16"/>
</dbReference>
<feature type="coiled-coil region" evidence="7">
    <location>
        <begin position="268"/>
        <end position="295"/>
    </location>
</feature>
<feature type="region of interest" description="Disordered" evidence="8">
    <location>
        <begin position="28"/>
        <end position="48"/>
    </location>
</feature>
<dbReference type="GO" id="GO:0006357">
    <property type="term" value="P:regulation of transcription by RNA polymerase II"/>
    <property type="evidence" value="ECO:0000318"/>
    <property type="project" value="GO_Central"/>
</dbReference>
<dbReference type="Gramene" id="Pp3c16_8390V3.4">
    <property type="protein sequence ID" value="Pp3c16_8390V3.4"/>
    <property type="gene ID" value="Pp3c16_8390"/>
</dbReference>
<evidence type="ECO:0000313" key="11">
    <source>
        <dbReference type="Proteomes" id="UP000006727"/>
    </source>
</evidence>